<reference evidence="5 6" key="1">
    <citation type="submission" date="2024-09" db="EMBL/GenBank/DDBJ databases">
        <authorList>
            <person name="Sun Q."/>
            <person name="Mori K."/>
        </authorList>
    </citation>
    <scope>NUCLEOTIDE SEQUENCE [LARGE SCALE GENOMIC DNA]</scope>
    <source>
        <strain evidence="5 6">NCAIM B.02621</strain>
    </source>
</reference>
<evidence type="ECO:0000256" key="2">
    <source>
        <dbReference type="ARBA" id="ARBA00023136"/>
    </source>
</evidence>
<evidence type="ECO:0000313" key="6">
    <source>
        <dbReference type="Proteomes" id="UP001589906"/>
    </source>
</evidence>
<name>A0ABV6QZT3_9CAUL</name>
<evidence type="ECO:0000256" key="1">
    <source>
        <dbReference type="ARBA" id="ARBA00004442"/>
    </source>
</evidence>
<protein>
    <submittedName>
        <fullName evidence="5">TonB-dependent receptor</fullName>
    </submittedName>
</protein>
<proteinExistence type="predicted"/>
<dbReference type="EMBL" id="JBHLSW010000003">
    <property type="protein sequence ID" value="MFC0632881.1"/>
    <property type="molecule type" value="Genomic_DNA"/>
</dbReference>
<dbReference type="RefSeq" id="WP_376834224.1">
    <property type="nucleotide sequence ID" value="NZ_JBHLSW010000003.1"/>
</dbReference>
<keyword evidence="6" id="KW-1185">Reference proteome</keyword>
<dbReference type="PANTHER" id="PTHR47234:SF1">
    <property type="entry name" value="TONB-DEPENDENT RECEPTOR"/>
    <property type="match status" value="1"/>
</dbReference>
<dbReference type="Gene3D" id="2.170.130.10">
    <property type="entry name" value="TonB-dependent receptor, plug domain"/>
    <property type="match status" value="1"/>
</dbReference>
<feature type="compositionally biased region" description="Gly residues" evidence="4">
    <location>
        <begin position="700"/>
        <end position="728"/>
    </location>
</feature>
<keyword evidence="5" id="KW-0675">Receptor</keyword>
<comment type="subcellular location">
    <subcellularLocation>
        <location evidence="1">Cell outer membrane</location>
    </subcellularLocation>
</comment>
<organism evidence="5 6">
    <name type="scientific">Brevundimonas balnearis</name>
    <dbReference type="NCBI Taxonomy" id="1572858"/>
    <lineage>
        <taxon>Bacteria</taxon>
        <taxon>Pseudomonadati</taxon>
        <taxon>Pseudomonadota</taxon>
        <taxon>Alphaproteobacteria</taxon>
        <taxon>Caulobacterales</taxon>
        <taxon>Caulobacteraceae</taxon>
        <taxon>Brevundimonas</taxon>
    </lineage>
</organism>
<sequence length="888" mass="94829">MLLSTTALYGAAALFLTQTPSQEASADPQGGVTTVEQVVVTGARPRGAVDTDIAPEVELDEAEIAAYGASDIAQLLEFLEPVTRSSRGSGPPVFLVNGRRISGFREIRGLPTEAIQRVQVLPEEVALQFGYRADQRVVNFILKDPFRSTTAEVELRGATEGGRSGYEIESDVVRIQGDNRWSFDIEYERDSPLYETERDIVREPGSSPFDLTGNVSAPTFGDEIDPALSALVGETAVLAPVPAGGSSLADFAAAYGPARSDDLTAYRTLQPLTEQLQISGTLKRGFGRDIQATLSGELTDRSTERFNGLPGVTLTVPAGEGGSPFSSPVQAFRYLDAPSALMSRSDSLSGEIGVVLDGFLGDDWRWTVNGDYSRSETDTETGRGYSAADYQARLSAGGSGLAPFGPLDPGDFDALPIDTASSINSVWSAEVVLNGDLFELPAGDVRSTLTFGAERQDQDSESLRSGVFSARSLSRDRLNAQASLDVPLFEQDEETPNLLGDISLNLNAGYEDVSDFGGLERLGFNLNWSPMEGLSFLGGLSEENEAPSLGQLNDPVISTPNTPVFDFATGETVLVTRITGGNANLEAESRRVSRLGVNWQPLEDQDLRLTSTWTRTVIENDVNSFPAVTAALEAALPDRFERDASGVLISVDARPLNFAEVEREDLRTGFNFSRAFGTPDPSQARGGPGGFGGPPPGGPGGPRFGGGPGFGGPGGGPGGRGRGGGMQPGQGRFNISVFHTWRLADEILIAPGVPVLDLLDGDATDANGGSPRHQIEVQGGVFRNGVGMFLNASWREGTQVDGGTGPDLFFDDRATVNLNAFVNLDQREALVDRFPWLRGGRIQLGVQNLFDSEQRVVSSDGETPLNYQPDYLDSTGRRISVSFRKILF</sequence>
<evidence type="ECO:0000256" key="3">
    <source>
        <dbReference type="ARBA" id="ARBA00023237"/>
    </source>
</evidence>
<feature type="region of interest" description="Disordered" evidence="4">
    <location>
        <begin position="672"/>
        <end position="731"/>
    </location>
</feature>
<keyword evidence="2" id="KW-0472">Membrane</keyword>
<keyword evidence="3" id="KW-0998">Cell outer membrane</keyword>
<evidence type="ECO:0000313" key="5">
    <source>
        <dbReference type="EMBL" id="MFC0632881.1"/>
    </source>
</evidence>
<evidence type="ECO:0000256" key="4">
    <source>
        <dbReference type="SAM" id="MobiDB-lite"/>
    </source>
</evidence>
<dbReference type="Gene3D" id="2.40.170.20">
    <property type="entry name" value="TonB-dependent receptor, beta-barrel domain"/>
    <property type="match status" value="2"/>
</dbReference>
<dbReference type="Proteomes" id="UP001589906">
    <property type="component" value="Unassembled WGS sequence"/>
</dbReference>
<dbReference type="PANTHER" id="PTHR47234">
    <property type="match status" value="1"/>
</dbReference>
<dbReference type="SUPFAM" id="SSF56935">
    <property type="entry name" value="Porins"/>
    <property type="match status" value="1"/>
</dbReference>
<comment type="caution">
    <text evidence="5">The sequence shown here is derived from an EMBL/GenBank/DDBJ whole genome shotgun (WGS) entry which is preliminary data.</text>
</comment>
<dbReference type="InterPro" id="IPR037066">
    <property type="entry name" value="Plug_dom_sf"/>
</dbReference>
<gene>
    <name evidence="5" type="ORF">ACFFGE_03195</name>
</gene>
<dbReference type="InterPro" id="IPR036942">
    <property type="entry name" value="Beta-barrel_TonB_sf"/>
</dbReference>
<accession>A0ABV6QZT3</accession>